<proteinExistence type="predicted"/>
<evidence type="ECO:0000313" key="2">
    <source>
        <dbReference type="Proteomes" id="UP000334820"/>
    </source>
</evidence>
<keyword evidence="2" id="KW-1185">Reference proteome</keyword>
<reference evidence="1 2" key="1">
    <citation type="journal article" date="2019" name="Int. J. Syst. Evol. Microbiol.">
        <title>Thermogemmatispora aurantia sp. nov. and Thermogemmatispora argillosa sp. nov., within the class Ktedonobacteria, and emended description of the genus Thermogemmatispora.</title>
        <authorList>
            <person name="Zheng Y."/>
            <person name="Wang C.M."/>
            <person name="Sakai Y."/>
            <person name="Abe K."/>
            <person name="Yokota A."/>
            <person name="Yabe S."/>
        </authorList>
    </citation>
    <scope>NUCLEOTIDE SEQUENCE [LARGE SCALE GENOMIC DNA]</scope>
    <source>
        <strain evidence="1 2">A1-2</strain>
    </source>
</reference>
<sequence length="39" mass="4027">MLAKLEQAATAESRSTELVLMFAGHSLAVAGARAALRLA</sequence>
<name>A0A5J4K3Z6_9CHLR</name>
<protein>
    <submittedName>
        <fullName evidence="1">Uncharacterized protein</fullName>
    </submittedName>
</protein>
<evidence type="ECO:0000313" key="1">
    <source>
        <dbReference type="EMBL" id="GER81520.1"/>
    </source>
</evidence>
<gene>
    <name evidence="1" type="ORF">KTAU_01580</name>
</gene>
<dbReference type="Proteomes" id="UP000334820">
    <property type="component" value="Unassembled WGS sequence"/>
</dbReference>
<dbReference type="AlphaFoldDB" id="A0A5J4K3Z6"/>
<organism evidence="1 2">
    <name type="scientific">Thermogemmatispora aurantia</name>
    <dbReference type="NCBI Taxonomy" id="2045279"/>
    <lineage>
        <taxon>Bacteria</taxon>
        <taxon>Bacillati</taxon>
        <taxon>Chloroflexota</taxon>
        <taxon>Ktedonobacteria</taxon>
        <taxon>Thermogemmatisporales</taxon>
        <taxon>Thermogemmatisporaceae</taxon>
        <taxon>Thermogemmatispora</taxon>
    </lineage>
</organism>
<accession>A0A5J4K3Z6</accession>
<comment type="caution">
    <text evidence="1">The sequence shown here is derived from an EMBL/GenBank/DDBJ whole genome shotgun (WGS) entry which is preliminary data.</text>
</comment>
<dbReference type="EMBL" id="BKZV01000001">
    <property type="protein sequence ID" value="GER81520.1"/>
    <property type="molecule type" value="Genomic_DNA"/>
</dbReference>